<dbReference type="Proteomes" id="UP000504634">
    <property type="component" value="Unplaced"/>
</dbReference>
<evidence type="ECO:0000313" key="7">
    <source>
        <dbReference type="RefSeq" id="XP_030374153.1"/>
    </source>
</evidence>
<feature type="region of interest" description="Disordered" evidence="4">
    <location>
        <begin position="207"/>
        <end position="235"/>
    </location>
</feature>
<dbReference type="RefSeq" id="XP_030374153.1">
    <property type="nucleotide sequence ID" value="XM_030518293.1"/>
</dbReference>
<dbReference type="PANTHER" id="PTHR21032">
    <property type="entry name" value="G PATCH DOMAIN-CONTAINING PROTEIN 11"/>
    <property type="match status" value="1"/>
</dbReference>
<dbReference type="AlphaFoldDB" id="A0A6J2TGC1"/>
<dbReference type="PROSITE" id="PS50174">
    <property type="entry name" value="G_PATCH"/>
    <property type="match status" value="1"/>
</dbReference>
<feature type="domain" description="G-patch" evidence="5">
    <location>
        <begin position="84"/>
        <end position="130"/>
    </location>
</feature>
<dbReference type="InterPro" id="IPR000467">
    <property type="entry name" value="G_patch_dom"/>
</dbReference>
<dbReference type="GeneID" id="115623758"/>
<evidence type="ECO:0000256" key="2">
    <source>
        <dbReference type="ARBA" id="ARBA00021978"/>
    </source>
</evidence>
<accession>A0A6J2TGC1</accession>
<proteinExistence type="inferred from homology"/>
<reference evidence="7" key="1">
    <citation type="submission" date="2025-08" db="UniProtKB">
        <authorList>
            <consortium name="RefSeq"/>
        </authorList>
    </citation>
    <scope>IDENTIFICATION</scope>
    <source>
        <strain evidence="7">11010-0011.00</strain>
        <tissue evidence="7">Whole body</tissue>
    </source>
</reference>
<evidence type="ECO:0000259" key="5">
    <source>
        <dbReference type="PROSITE" id="PS50174"/>
    </source>
</evidence>
<sequence length="278" mass="31888">MFVNCLRLQHLLFTMSDEEDYMSDKFLAGLQEVRPSLVQDRGKKRQIELESKRDKQIKRQREIASATSTNNERLQKDLSQPLAADNKGFQLLAKMGYKAGSALGLQADARTEPIAINIKNDRGGLGREAALAELAAKRQELRRAHLLQRAGIESGEEISTEAFRRRATQKAEERKLQYDIKRCQQTCESLDLKASIKEPELEFFWPPKPLEVKEGEEDETAESEEETDHEEQYSPAEQLELLTSYLRTAYRFCYWCGTHYENATDLADNCPGLTRDDH</sequence>
<dbReference type="SMART" id="SM00443">
    <property type="entry name" value="G_patch"/>
    <property type="match status" value="1"/>
</dbReference>
<dbReference type="Pfam" id="PF01585">
    <property type="entry name" value="G-patch"/>
    <property type="match status" value="1"/>
</dbReference>
<comment type="similarity">
    <text evidence="1">Belongs to the GPATCH11 family.</text>
</comment>
<feature type="region of interest" description="Disordered" evidence="4">
    <location>
        <begin position="44"/>
        <end position="77"/>
    </location>
</feature>
<dbReference type="PANTHER" id="PTHR21032:SF0">
    <property type="entry name" value="G PATCH DOMAIN-CONTAINING PROTEIN 11"/>
    <property type="match status" value="1"/>
</dbReference>
<protein>
    <recommendedName>
        <fullName evidence="2">G patch domain-containing protein 11</fullName>
    </recommendedName>
    <alternativeName>
        <fullName evidence="3">Coiled-coil domain-containing protein 75</fullName>
    </alternativeName>
</protein>
<evidence type="ECO:0000313" key="6">
    <source>
        <dbReference type="Proteomes" id="UP000504634"/>
    </source>
</evidence>
<dbReference type="GO" id="GO:0000776">
    <property type="term" value="C:kinetochore"/>
    <property type="evidence" value="ECO:0007669"/>
    <property type="project" value="TreeGrafter"/>
</dbReference>
<feature type="compositionally biased region" description="Basic and acidic residues" evidence="4">
    <location>
        <begin position="45"/>
        <end position="62"/>
    </location>
</feature>
<evidence type="ECO:0000256" key="1">
    <source>
        <dbReference type="ARBA" id="ARBA00007140"/>
    </source>
</evidence>
<feature type="compositionally biased region" description="Acidic residues" evidence="4">
    <location>
        <begin position="214"/>
        <end position="229"/>
    </location>
</feature>
<dbReference type="InterPro" id="IPR039249">
    <property type="entry name" value="GPATCH11"/>
</dbReference>
<name>A0A6J2TGC1_DROLE</name>
<dbReference type="Pfam" id="PF13821">
    <property type="entry name" value="DUF4187"/>
    <property type="match status" value="1"/>
</dbReference>
<organism evidence="6 7">
    <name type="scientific">Drosophila lebanonensis</name>
    <name type="common">Fruit fly</name>
    <name type="synonym">Scaptodrosophila lebanonensis</name>
    <dbReference type="NCBI Taxonomy" id="7225"/>
    <lineage>
        <taxon>Eukaryota</taxon>
        <taxon>Metazoa</taxon>
        <taxon>Ecdysozoa</taxon>
        <taxon>Arthropoda</taxon>
        <taxon>Hexapoda</taxon>
        <taxon>Insecta</taxon>
        <taxon>Pterygota</taxon>
        <taxon>Neoptera</taxon>
        <taxon>Endopterygota</taxon>
        <taxon>Diptera</taxon>
        <taxon>Brachycera</taxon>
        <taxon>Muscomorpha</taxon>
        <taxon>Ephydroidea</taxon>
        <taxon>Drosophilidae</taxon>
        <taxon>Scaptodrosophila</taxon>
    </lineage>
</organism>
<dbReference type="OrthoDB" id="786951at2759"/>
<dbReference type="InterPro" id="IPR025239">
    <property type="entry name" value="DUF4187"/>
</dbReference>
<dbReference type="GO" id="GO:0003676">
    <property type="term" value="F:nucleic acid binding"/>
    <property type="evidence" value="ECO:0007669"/>
    <property type="project" value="InterPro"/>
</dbReference>
<gene>
    <name evidence="7" type="primary">LOC115623758</name>
</gene>
<evidence type="ECO:0000256" key="4">
    <source>
        <dbReference type="SAM" id="MobiDB-lite"/>
    </source>
</evidence>
<dbReference type="SMART" id="SM01173">
    <property type="entry name" value="DUF4187"/>
    <property type="match status" value="1"/>
</dbReference>
<keyword evidence="6" id="KW-1185">Reference proteome</keyword>
<evidence type="ECO:0000256" key="3">
    <source>
        <dbReference type="ARBA" id="ARBA00030688"/>
    </source>
</evidence>